<dbReference type="HOGENOM" id="CLU_678688_0_0_1"/>
<dbReference type="Pfam" id="PF11218">
    <property type="entry name" value="DUF3011"/>
    <property type="match status" value="1"/>
</dbReference>
<evidence type="ECO:0000313" key="1">
    <source>
        <dbReference type="EnsemblProtists" id="EOD24191"/>
    </source>
</evidence>
<reference evidence="1" key="2">
    <citation type="submission" date="2024-10" db="UniProtKB">
        <authorList>
            <consortium name="EnsemblProtists"/>
        </authorList>
    </citation>
    <scope>IDENTIFICATION</scope>
</reference>
<sequence>MLAHLGQLAAKQSWEDRTHRLGSCSVTLVKQHSNAACIAGKSFGCDSNGDVWARGCRGHFRCGAQDEDARFACGFPPGRPAYTCKCVRRMARRPRTPHREGLCSVTLVKQHSQAACVPGITFGCAGDDPSGRRVWVRNCRGIFRCTGDSAFHCGYPISRLPNQQYNCSCDPREQIMPGCTTPVCLRLRMKMNIDADLLASSSLVVIGAHHFGRDSNDPVYAAVATVAWSRVLLVEASPIVSAALRAQVVQANPTPHVPPDQVSVVNAAMAGLPHWVSQIGSFNVEHIESHLVPLVSWQSAGSKLDVSTLRRSIRATNVSCGSLLRLLRQQSMPPIGLLVVDTEGLDCEILGSQDWALQALESSRCPGREPYRVATMPVGCDKCDQWYCRELHGPMDSAAPIDPFSV</sequence>
<protein>
    <recommendedName>
        <fullName evidence="3">Methyltransferase FkbM domain-containing protein</fullName>
    </recommendedName>
</protein>
<organism evidence="1 2">
    <name type="scientific">Emiliania huxleyi (strain CCMP1516)</name>
    <dbReference type="NCBI Taxonomy" id="280463"/>
    <lineage>
        <taxon>Eukaryota</taxon>
        <taxon>Haptista</taxon>
        <taxon>Haptophyta</taxon>
        <taxon>Prymnesiophyceae</taxon>
        <taxon>Isochrysidales</taxon>
        <taxon>Noelaerhabdaceae</taxon>
        <taxon>Emiliania</taxon>
    </lineage>
</organism>
<evidence type="ECO:0000313" key="2">
    <source>
        <dbReference type="Proteomes" id="UP000013827"/>
    </source>
</evidence>
<dbReference type="PaxDb" id="2903-EOD24191"/>
<name>A0A0D3JL06_EMIH1</name>
<dbReference type="KEGG" id="ehx:EMIHUDRAFT_238821"/>
<dbReference type="InterPro" id="IPR021381">
    <property type="entry name" value="DUF3011"/>
</dbReference>
<evidence type="ECO:0008006" key="3">
    <source>
        <dbReference type="Google" id="ProtNLM"/>
    </source>
</evidence>
<dbReference type="GeneID" id="17269735"/>
<dbReference type="AlphaFoldDB" id="A0A0D3JL06"/>
<keyword evidence="2" id="KW-1185">Reference proteome</keyword>
<dbReference type="RefSeq" id="XP_005776620.1">
    <property type="nucleotide sequence ID" value="XM_005776563.1"/>
</dbReference>
<accession>A0A0D3JL06</accession>
<dbReference type="EnsemblProtists" id="EOD24191">
    <property type="protein sequence ID" value="EOD24191"/>
    <property type="gene ID" value="EMIHUDRAFT_238821"/>
</dbReference>
<reference evidence="2" key="1">
    <citation type="journal article" date="2013" name="Nature">
        <title>Pan genome of the phytoplankton Emiliania underpins its global distribution.</title>
        <authorList>
            <person name="Read B.A."/>
            <person name="Kegel J."/>
            <person name="Klute M.J."/>
            <person name="Kuo A."/>
            <person name="Lefebvre S.C."/>
            <person name="Maumus F."/>
            <person name="Mayer C."/>
            <person name="Miller J."/>
            <person name="Monier A."/>
            <person name="Salamov A."/>
            <person name="Young J."/>
            <person name="Aguilar M."/>
            <person name="Claverie J.M."/>
            <person name="Frickenhaus S."/>
            <person name="Gonzalez K."/>
            <person name="Herman E.K."/>
            <person name="Lin Y.C."/>
            <person name="Napier J."/>
            <person name="Ogata H."/>
            <person name="Sarno A.F."/>
            <person name="Shmutz J."/>
            <person name="Schroeder D."/>
            <person name="de Vargas C."/>
            <person name="Verret F."/>
            <person name="von Dassow P."/>
            <person name="Valentin K."/>
            <person name="Van de Peer Y."/>
            <person name="Wheeler G."/>
            <person name="Dacks J.B."/>
            <person name="Delwiche C.F."/>
            <person name="Dyhrman S.T."/>
            <person name="Glockner G."/>
            <person name="John U."/>
            <person name="Richards T."/>
            <person name="Worden A.Z."/>
            <person name="Zhang X."/>
            <person name="Grigoriev I.V."/>
            <person name="Allen A.E."/>
            <person name="Bidle K."/>
            <person name="Borodovsky M."/>
            <person name="Bowler C."/>
            <person name="Brownlee C."/>
            <person name="Cock J.M."/>
            <person name="Elias M."/>
            <person name="Gladyshev V.N."/>
            <person name="Groth M."/>
            <person name="Guda C."/>
            <person name="Hadaegh A."/>
            <person name="Iglesias-Rodriguez M.D."/>
            <person name="Jenkins J."/>
            <person name="Jones B.M."/>
            <person name="Lawson T."/>
            <person name="Leese F."/>
            <person name="Lindquist E."/>
            <person name="Lobanov A."/>
            <person name="Lomsadze A."/>
            <person name="Malik S.B."/>
            <person name="Marsh M.E."/>
            <person name="Mackinder L."/>
            <person name="Mock T."/>
            <person name="Mueller-Roeber B."/>
            <person name="Pagarete A."/>
            <person name="Parker M."/>
            <person name="Probert I."/>
            <person name="Quesneville H."/>
            <person name="Raines C."/>
            <person name="Rensing S.A."/>
            <person name="Riano-Pachon D.M."/>
            <person name="Richier S."/>
            <person name="Rokitta S."/>
            <person name="Shiraiwa Y."/>
            <person name="Soanes D.M."/>
            <person name="van der Giezen M."/>
            <person name="Wahlund T.M."/>
            <person name="Williams B."/>
            <person name="Wilson W."/>
            <person name="Wolfe G."/>
            <person name="Wurch L.L."/>
        </authorList>
    </citation>
    <scope>NUCLEOTIDE SEQUENCE</scope>
</reference>
<dbReference type="Proteomes" id="UP000013827">
    <property type="component" value="Unassembled WGS sequence"/>
</dbReference>
<proteinExistence type="predicted"/>